<evidence type="ECO:0000313" key="2">
    <source>
        <dbReference type="Proteomes" id="UP001064087"/>
    </source>
</evidence>
<dbReference type="InterPro" id="IPR011051">
    <property type="entry name" value="RmlC_Cupin_sf"/>
</dbReference>
<accession>A0ABY6DAA0</accession>
<keyword evidence="2" id="KW-1185">Reference proteome</keyword>
<dbReference type="RefSeq" id="WP_263047779.1">
    <property type="nucleotide sequence ID" value="NZ_CP106738.1"/>
</dbReference>
<dbReference type="PANTHER" id="PTHR37943">
    <property type="entry name" value="PROTEIN VES"/>
    <property type="match status" value="1"/>
</dbReference>
<organism evidence="1 2">
    <name type="scientific">Roseovarius pelagicus</name>
    <dbReference type="NCBI Taxonomy" id="2980108"/>
    <lineage>
        <taxon>Bacteria</taxon>
        <taxon>Pseudomonadati</taxon>
        <taxon>Pseudomonadota</taxon>
        <taxon>Alphaproteobacteria</taxon>
        <taxon>Rhodobacterales</taxon>
        <taxon>Roseobacteraceae</taxon>
        <taxon>Roseovarius</taxon>
    </lineage>
</organism>
<protein>
    <submittedName>
        <fullName evidence="1">HutD family protein</fullName>
    </submittedName>
</protein>
<evidence type="ECO:0000313" key="1">
    <source>
        <dbReference type="EMBL" id="UXX83056.1"/>
    </source>
</evidence>
<dbReference type="Proteomes" id="UP001064087">
    <property type="component" value="Chromosome"/>
</dbReference>
<name>A0ABY6DAA0_9RHOB</name>
<dbReference type="PANTHER" id="PTHR37943:SF1">
    <property type="entry name" value="PROTEIN VES"/>
    <property type="match status" value="1"/>
</dbReference>
<proteinExistence type="predicted"/>
<dbReference type="CDD" id="cd20293">
    <property type="entry name" value="cupin_HutD_N"/>
    <property type="match status" value="1"/>
</dbReference>
<dbReference type="Pfam" id="PF05962">
    <property type="entry name" value="HutD"/>
    <property type="match status" value="1"/>
</dbReference>
<dbReference type="SUPFAM" id="SSF51182">
    <property type="entry name" value="RmlC-like cupins"/>
    <property type="match status" value="1"/>
</dbReference>
<dbReference type="EMBL" id="CP106738">
    <property type="protein sequence ID" value="UXX83056.1"/>
    <property type="molecule type" value="Genomic_DNA"/>
</dbReference>
<reference evidence="1" key="1">
    <citation type="submission" date="2022-10" db="EMBL/GenBank/DDBJ databases">
        <title>Roseovarius pelagicus sp. nov., isolated from Arctic seawater.</title>
        <authorList>
            <person name="Hong Y.W."/>
            <person name="Hwang C.Y."/>
        </authorList>
    </citation>
    <scope>NUCLEOTIDE SEQUENCE</scope>
    <source>
        <strain evidence="1">HL-MP18</strain>
    </source>
</reference>
<sequence>MEILRHTDLIDVPWKNGGGITREIATATLGSRTAWRLSRADVAQDGPFSDFSGVVRILTVVSGGGVDLEHATGVLNASLWSPVRFDGALKVFARLTDGPLTDLNLMFDPSICDGEVIVHRGPCEPAVSAASAGMIAFHGLAGTPVIDGVSLSPGDTIFAGNSAASPTLKAGDAMLEIRLHYLDQSAAIKLAIAAR</sequence>
<gene>
    <name evidence="1" type="ORF">N7U68_18580</name>
</gene>
<dbReference type="InterPro" id="IPR014710">
    <property type="entry name" value="RmlC-like_jellyroll"/>
</dbReference>
<dbReference type="Gene3D" id="2.60.120.10">
    <property type="entry name" value="Jelly Rolls"/>
    <property type="match status" value="1"/>
</dbReference>
<dbReference type="InterPro" id="IPR010282">
    <property type="entry name" value="Uncharacterised_HutD/Ves"/>
</dbReference>